<proteinExistence type="predicted"/>
<evidence type="ECO:0000313" key="2">
    <source>
        <dbReference type="EMBL" id="BAQ01433.1"/>
    </source>
</evidence>
<dbReference type="InterPro" id="IPR017946">
    <property type="entry name" value="PLC-like_Pdiesterase_TIM-brl"/>
</dbReference>
<dbReference type="GO" id="GO:0006629">
    <property type="term" value="P:lipid metabolic process"/>
    <property type="evidence" value="ECO:0007669"/>
    <property type="project" value="InterPro"/>
</dbReference>
<accession>A0A0A8J623</accession>
<protein>
    <submittedName>
        <fullName evidence="1">Phosphodiesterase</fullName>
    </submittedName>
</protein>
<sequence>MKIISHRGYWKSTEEKNKEVAFTRSFALNYGTETDVRDYLGDLVISHDIADENAITLNSFLENANKYGSEDNKITLALNIKADGLASSVSIAISKFNNLDCFVFDMAVPDMRSYFEHSVPVFTRCSEVESQPVWLEKSTGIWLDAFDKEWFTSDLIITLLATGKRVCIVSSELHGRDKTRLWEMLLPLRSQPNLILCTDVPEDASEYFSR</sequence>
<dbReference type="EMBL" id="AB812044">
    <property type="protein sequence ID" value="BAQ01433.1"/>
    <property type="molecule type" value="Genomic_DNA"/>
</dbReference>
<evidence type="ECO:0000313" key="1">
    <source>
        <dbReference type="EMBL" id="AJE24500.1"/>
    </source>
</evidence>
<reference evidence="2" key="1">
    <citation type="journal article" date="2014" name="DNA Res.">
        <title>A complete view of the genetic diversity of the Escherichia coli O-antigen biosynthesis gene cluster.</title>
        <authorList>
            <person name="Iguchi A."/>
            <person name="Iyoda S."/>
            <person name="Kikuchi T."/>
            <person name="Ogura Y."/>
            <person name="Katsura K."/>
            <person name="Ohnishi M."/>
            <person name="Hayashi T."/>
            <person name="Thomson N.R."/>
        </authorList>
    </citation>
    <scope>NUCLEOTIDE SEQUENCE</scope>
    <source>
        <strain evidence="2">H320a</strain>
    </source>
</reference>
<dbReference type="GO" id="GO:0008081">
    <property type="term" value="F:phosphoric diester hydrolase activity"/>
    <property type="evidence" value="ECO:0007669"/>
    <property type="project" value="InterPro"/>
</dbReference>
<organism evidence="2">
    <name type="scientific">Escherichia coli</name>
    <dbReference type="NCBI Taxonomy" id="562"/>
    <lineage>
        <taxon>Bacteria</taxon>
        <taxon>Pseudomonadati</taxon>
        <taxon>Pseudomonadota</taxon>
        <taxon>Gammaproteobacteria</taxon>
        <taxon>Enterobacterales</taxon>
        <taxon>Enterobacteriaceae</taxon>
        <taxon>Escherichia</taxon>
    </lineage>
</organism>
<dbReference type="SUPFAM" id="SSF51695">
    <property type="entry name" value="PLC-like phosphodiesterases"/>
    <property type="match status" value="1"/>
</dbReference>
<dbReference type="RefSeq" id="WP_032281144.1">
    <property type="nucleotide sequence ID" value="NZ_JAHTJH010000044.1"/>
</dbReference>
<dbReference type="EMBL" id="KJ778810">
    <property type="protein sequence ID" value="AJE24500.1"/>
    <property type="molecule type" value="Genomic_DNA"/>
</dbReference>
<name>A0A0A8J623_ECOLX</name>
<reference evidence="1" key="2">
    <citation type="journal article" date="2016" name="PLoS ONE">
        <title>Comparison of O-Antigen Gene Clusters of All O-Serogroups of Escherichia coli and Proposal for Adopting a New Nomenclature for O-Typing.</title>
        <authorList>
            <person name="DebRoy C."/>
            <person name="Fratamico P.M."/>
            <person name="Yan X."/>
            <person name="Baranzoni G."/>
            <person name="Liu Y."/>
            <person name="Needleman D.S."/>
            <person name="Tebbs R."/>
            <person name="O'Connell C.D."/>
            <person name="Allred A."/>
            <person name="Swimley M."/>
            <person name="Mwangi M."/>
            <person name="Kapur V."/>
            <person name="Raygoza Garay J.A."/>
            <person name="Roberts E.L."/>
            <person name="Katani R."/>
        </authorList>
    </citation>
    <scope>NUCLEOTIDE SEQUENCE</scope>
    <source>
        <strain evidence="1">H 320a</strain>
    </source>
</reference>
<dbReference type="AlphaFoldDB" id="A0A0A8J623"/>